<reference evidence="2" key="1">
    <citation type="journal article" date="2011" name="Genome Biol.">
        <title>Comparative genomics of the social amoebae Dictyostelium discoideum and Dictyostelium purpureum.</title>
        <authorList>
            <consortium name="US DOE Joint Genome Institute (JGI-PGF)"/>
            <person name="Sucgang R."/>
            <person name="Kuo A."/>
            <person name="Tian X."/>
            <person name="Salerno W."/>
            <person name="Parikh A."/>
            <person name="Feasley C.L."/>
            <person name="Dalin E."/>
            <person name="Tu H."/>
            <person name="Huang E."/>
            <person name="Barry K."/>
            <person name="Lindquist E."/>
            <person name="Shapiro H."/>
            <person name="Bruce D."/>
            <person name="Schmutz J."/>
            <person name="Salamov A."/>
            <person name="Fey P."/>
            <person name="Gaudet P."/>
            <person name="Anjard C."/>
            <person name="Babu M.M."/>
            <person name="Basu S."/>
            <person name="Bushmanova Y."/>
            <person name="van der Wel H."/>
            <person name="Katoh-Kurasawa M."/>
            <person name="Dinh C."/>
            <person name="Coutinho P.M."/>
            <person name="Saito T."/>
            <person name="Elias M."/>
            <person name="Schaap P."/>
            <person name="Kay R.R."/>
            <person name="Henrissat B."/>
            <person name="Eichinger L."/>
            <person name="Rivero F."/>
            <person name="Putnam N.H."/>
            <person name="West C.M."/>
            <person name="Loomis W.F."/>
            <person name="Chisholm R.L."/>
            <person name="Shaulsky G."/>
            <person name="Strassmann J.E."/>
            <person name="Queller D.C."/>
            <person name="Kuspa A."/>
            <person name="Grigoriev I.V."/>
        </authorList>
    </citation>
    <scope>NUCLEOTIDE SEQUENCE [LARGE SCALE GENOMIC DNA]</scope>
    <source>
        <strain evidence="2">QSDP1</strain>
    </source>
</reference>
<protein>
    <recommendedName>
        <fullName evidence="3">ATP phosphoribosyltransferase</fullName>
    </recommendedName>
</protein>
<dbReference type="SUPFAM" id="SSF102705">
    <property type="entry name" value="NIF3 (NGG1p interacting factor 3)-like"/>
    <property type="match status" value="1"/>
</dbReference>
<dbReference type="InterPro" id="IPR015867">
    <property type="entry name" value="N-reg_PII/ATP_PRibTrfase_C"/>
</dbReference>
<evidence type="ECO:0008006" key="3">
    <source>
        <dbReference type="Google" id="ProtNLM"/>
    </source>
</evidence>
<dbReference type="Proteomes" id="UP000001064">
    <property type="component" value="Unassembled WGS sequence"/>
</dbReference>
<dbReference type="GeneID" id="10510760"/>
<name>F1A0E0_DICPU</name>
<dbReference type="InterPro" id="IPR036069">
    <property type="entry name" value="DUF34/NIF3_sf"/>
</dbReference>
<organism evidence="1 2">
    <name type="scientific">Dictyostelium purpureum</name>
    <name type="common">Slime mold</name>
    <dbReference type="NCBI Taxonomy" id="5786"/>
    <lineage>
        <taxon>Eukaryota</taxon>
        <taxon>Amoebozoa</taxon>
        <taxon>Evosea</taxon>
        <taxon>Eumycetozoa</taxon>
        <taxon>Dictyostelia</taxon>
        <taxon>Dictyosteliales</taxon>
        <taxon>Dictyosteliaceae</taxon>
        <taxon>Dictyostelium</taxon>
    </lineage>
</organism>
<dbReference type="InParanoid" id="F1A0E0"/>
<dbReference type="AlphaFoldDB" id="F1A0E0"/>
<gene>
    <name evidence="1" type="ORF">DICPUDRAFT_41582</name>
</gene>
<dbReference type="KEGG" id="dpp:DICPUDRAFT_41582"/>
<dbReference type="PANTHER" id="PTHR41774">
    <property type="match status" value="1"/>
</dbReference>
<dbReference type="eggNOG" id="ENOG502S6WE">
    <property type="taxonomic scope" value="Eukaryota"/>
</dbReference>
<dbReference type="OMA" id="YDHCAWQ"/>
<evidence type="ECO:0000313" key="2">
    <source>
        <dbReference type="Proteomes" id="UP000001064"/>
    </source>
</evidence>
<dbReference type="STRING" id="5786.F1A0E0"/>
<dbReference type="Gene3D" id="3.30.70.120">
    <property type="match status" value="1"/>
</dbReference>
<sequence>MYKIIFFVPKASCDIVKTSMFKVGAGRMGGYDSCCFVSSGMGQFRPLQGSNPTIGNIGNIEYVEEYKVEMVCDDNIINDAIKALKESHPYEVPAYEVYKLLDL</sequence>
<dbReference type="PANTHER" id="PTHR41774:SF1">
    <property type="entry name" value="NGG1P INTERACTING FACTOR NIF3"/>
    <property type="match status" value="1"/>
</dbReference>
<dbReference type="EMBL" id="GL871337">
    <property type="protein sequence ID" value="EGC30335.1"/>
    <property type="molecule type" value="Genomic_DNA"/>
</dbReference>
<proteinExistence type="predicted"/>
<dbReference type="FunFam" id="3.30.70.120:FF:000006">
    <property type="entry name" value="GTP cyclohydrolase 1 type 2 homolog"/>
    <property type="match status" value="1"/>
</dbReference>
<keyword evidence="2" id="KW-1185">Reference proteome</keyword>
<dbReference type="VEuPathDB" id="AmoebaDB:DICPUDRAFT_41582"/>
<dbReference type="OrthoDB" id="15981at2759"/>
<evidence type="ECO:0000313" key="1">
    <source>
        <dbReference type="EMBL" id="EGC30335.1"/>
    </source>
</evidence>
<dbReference type="RefSeq" id="XP_003293132.1">
    <property type="nucleotide sequence ID" value="XM_003293084.1"/>
</dbReference>
<accession>F1A0E0</accession>